<evidence type="ECO:0000313" key="1">
    <source>
        <dbReference type="EMBL" id="GJE78637.1"/>
    </source>
</evidence>
<comment type="caution">
    <text evidence="1">The sequence shown here is derived from an EMBL/GenBank/DDBJ whole genome shotgun (WGS) entry which is preliminary data.</text>
</comment>
<protein>
    <submittedName>
        <fullName evidence="1">Uncharacterized protein</fullName>
    </submittedName>
</protein>
<organism evidence="1 2">
    <name type="scientific">Methylorubrum suomiense</name>
    <dbReference type="NCBI Taxonomy" id="144191"/>
    <lineage>
        <taxon>Bacteria</taxon>
        <taxon>Pseudomonadati</taxon>
        <taxon>Pseudomonadota</taxon>
        <taxon>Alphaproteobacteria</taxon>
        <taxon>Hyphomicrobiales</taxon>
        <taxon>Methylobacteriaceae</taxon>
        <taxon>Methylorubrum</taxon>
    </lineage>
</organism>
<keyword evidence="2" id="KW-1185">Reference proteome</keyword>
<dbReference type="Proteomes" id="UP001055093">
    <property type="component" value="Unassembled WGS sequence"/>
</dbReference>
<accession>A0ABQ4V8L2</accession>
<gene>
    <name evidence="1" type="ORF">BGCPKDLD_5255</name>
</gene>
<reference evidence="1" key="1">
    <citation type="journal article" date="2021" name="Front. Microbiol.">
        <title>Comprehensive Comparative Genomics and Phenotyping of Methylobacterium Species.</title>
        <authorList>
            <person name="Alessa O."/>
            <person name="Ogura Y."/>
            <person name="Fujitani Y."/>
            <person name="Takami H."/>
            <person name="Hayashi T."/>
            <person name="Sahin N."/>
            <person name="Tani A."/>
        </authorList>
    </citation>
    <scope>NUCLEOTIDE SEQUENCE</scope>
    <source>
        <strain evidence="1">DSM 14458</strain>
    </source>
</reference>
<name>A0ABQ4V8L2_9HYPH</name>
<reference evidence="1" key="2">
    <citation type="submission" date="2021-08" db="EMBL/GenBank/DDBJ databases">
        <authorList>
            <person name="Tani A."/>
            <person name="Ola A."/>
            <person name="Ogura Y."/>
            <person name="Katsura K."/>
            <person name="Hayashi T."/>
        </authorList>
    </citation>
    <scope>NUCLEOTIDE SEQUENCE</scope>
    <source>
        <strain evidence="1">DSM 14458</strain>
    </source>
</reference>
<dbReference type="RefSeq" id="WP_238308938.1">
    <property type="nucleotide sequence ID" value="NZ_BPRE01000033.1"/>
</dbReference>
<evidence type="ECO:0000313" key="2">
    <source>
        <dbReference type="Proteomes" id="UP001055093"/>
    </source>
</evidence>
<dbReference type="EMBL" id="BPRE01000033">
    <property type="protein sequence ID" value="GJE78637.1"/>
    <property type="molecule type" value="Genomic_DNA"/>
</dbReference>
<proteinExistence type="predicted"/>
<sequence length="119" mass="13881">MAQVYVDPSIRTCAQSLLLEAMDDINRRVSCGDGFWSARTRVLEMHADEWVRLYGKEAADQAVRGLHCMAPNEVLDRETQRKQRDRLVAQCRHDLATLDPSRNTWLNRAWLSMFGRRLY</sequence>